<proteinExistence type="predicted"/>
<dbReference type="Gene3D" id="3.60.20.10">
    <property type="entry name" value="Glutamine Phosphoribosylpyrophosphate, subunit 1, domain 1"/>
    <property type="match status" value="1"/>
</dbReference>
<dbReference type="PANTHER" id="PTHR11907">
    <property type="entry name" value="AMIDOPHOSPHORIBOSYLTRANSFERASE"/>
    <property type="match status" value="1"/>
</dbReference>
<evidence type="ECO:0000313" key="4">
    <source>
        <dbReference type="EMBL" id="MCC3145149.1"/>
    </source>
</evidence>
<protein>
    <submittedName>
        <fullName evidence="4">Glutamine amidotransferase</fullName>
    </submittedName>
</protein>
<evidence type="ECO:0000256" key="1">
    <source>
        <dbReference type="ARBA" id="ARBA00022679"/>
    </source>
</evidence>
<dbReference type="Pfam" id="PF13522">
    <property type="entry name" value="GATase_6"/>
    <property type="match status" value="1"/>
</dbReference>
<dbReference type="InterPro" id="IPR017932">
    <property type="entry name" value="GATase_2_dom"/>
</dbReference>
<dbReference type="RefSeq" id="WP_229345679.1">
    <property type="nucleotide sequence ID" value="NZ_JAJFAT010000009.1"/>
</dbReference>
<keyword evidence="2 4" id="KW-0315">Glutamine amidotransferase</keyword>
<dbReference type="Proteomes" id="UP001199296">
    <property type="component" value="Unassembled WGS sequence"/>
</dbReference>
<evidence type="ECO:0000313" key="5">
    <source>
        <dbReference type="Proteomes" id="UP001199296"/>
    </source>
</evidence>
<accession>A0AAW4WZX7</accession>
<keyword evidence="5" id="KW-1185">Reference proteome</keyword>
<sequence>MCGIAGIINKNESKLASTIIDILSLIQHRGPDATGIAFYDRHLEADAKSLRLSLSDINARLKLNDLITEYGAKVSKESSEVNKNFSFLDMKLDIDEENISGLHAAINKTEALYVHSIGKSCRVYKDSGSAVELWKNHQIEEESASHGLGHVRMATESAEDINAAHPFVSPFYSDLSIVHNGQLTNYFNLRRELESKGAIFKTMNDSEAASHLISYKMKENGGDLEDALHYSLEKLDGIFCILAATSDQMGFVKDKMGIKPLLVFEKDGIILMGSEQIEFTPIFDDIYAREMEPSEVRVWSI</sequence>
<name>A0AAW4WZX7_9FIRM</name>
<dbReference type="AlphaFoldDB" id="A0AAW4WZX7"/>
<evidence type="ECO:0000256" key="2">
    <source>
        <dbReference type="ARBA" id="ARBA00022962"/>
    </source>
</evidence>
<dbReference type="GO" id="GO:0016740">
    <property type="term" value="F:transferase activity"/>
    <property type="evidence" value="ECO:0007669"/>
    <property type="project" value="UniProtKB-KW"/>
</dbReference>
<keyword evidence="1" id="KW-0808">Transferase</keyword>
<gene>
    <name evidence="4" type="ORF">LJ207_07410</name>
</gene>
<organism evidence="4 5">
    <name type="scientific">Halanaerobium polyolivorans</name>
    <dbReference type="NCBI Taxonomy" id="2886943"/>
    <lineage>
        <taxon>Bacteria</taxon>
        <taxon>Bacillati</taxon>
        <taxon>Bacillota</taxon>
        <taxon>Clostridia</taxon>
        <taxon>Halanaerobiales</taxon>
        <taxon>Halanaerobiaceae</taxon>
        <taxon>Halanaerobium</taxon>
    </lineage>
</organism>
<feature type="domain" description="Glutamine amidotransferase type-2" evidence="3">
    <location>
        <begin position="2"/>
        <end position="301"/>
    </location>
</feature>
<dbReference type="InterPro" id="IPR029055">
    <property type="entry name" value="Ntn_hydrolases_N"/>
</dbReference>
<comment type="caution">
    <text evidence="4">The sequence shown here is derived from an EMBL/GenBank/DDBJ whole genome shotgun (WGS) entry which is preliminary data.</text>
</comment>
<dbReference type="PROSITE" id="PS51278">
    <property type="entry name" value="GATASE_TYPE_2"/>
    <property type="match status" value="1"/>
</dbReference>
<reference evidence="4 5" key="1">
    <citation type="submission" date="2021-10" db="EMBL/GenBank/DDBJ databases">
        <authorList>
            <person name="Grouzdev D.S."/>
            <person name="Pantiukh K.S."/>
            <person name="Krutkina M.S."/>
        </authorList>
    </citation>
    <scope>NUCLEOTIDE SEQUENCE [LARGE SCALE GENOMIC DNA]</scope>
    <source>
        <strain evidence="4 5">Z-7514</strain>
    </source>
</reference>
<dbReference type="EMBL" id="JAJFAT010000009">
    <property type="protein sequence ID" value="MCC3145149.1"/>
    <property type="molecule type" value="Genomic_DNA"/>
</dbReference>
<dbReference type="SUPFAM" id="SSF56235">
    <property type="entry name" value="N-terminal nucleophile aminohydrolases (Ntn hydrolases)"/>
    <property type="match status" value="1"/>
</dbReference>
<evidence type="ECO:0000259" key="3">
    <source>
        <dbReference type="PROSITE" id="PS51278"/>
    </source>
</evidence>